<name>A0A0B7GYI6_9FLAO</name>
<dbReference type="Proteomes" id="UP000038055">
    <property type="component" value="Unassembled WGS sequence"/>
</dbReference>
<keyword evidence="2" id="KW-1185">Reference proteome</keyword>
<dbReference type="EMBL" id="CDOD01000001">
    <property type="protein sequence ID" value="CEN32411.1"/>
    <property type="molecule type" value="Genomic_DNA"/>
</dbReference>
<evidence type="ECO:0000313" key="1">
    <source>
        <dbReference type="EMBL" id="CEN32411.1"/>
    </source>
</evidence>
<dbReference type="AlphaFoldDB" id="A0A0B7GYI6"/>
<protein>
    <submittedName>
        <fullName evidence="1">Uncharacterized protein</fullName>
    </submittedName>
</protein>
<accession>A0A0B7GYI6</accession>
<sequence>MYINLSTRYCNMKKQTTNKTKAYEIIIHKETFSNKKLTIPSKKIEKNVMYKEDLNANRYDFFNFHIFKKDRD</sequence>
<reference evidence="2" key="1">
    <citation type="submission" date="2015-01" db="EMBL/GenBank/DDBJ databases">
        <authorList>
            <person name="MANFREDI Pablo"/>
        </authorList>
    </citation>
    <scope>NUCLEOTIDE SEQUENCE [LARGE SCALE GENOMIC DNA]</scope>
    <source>
        <strain evidence="2">Ccyn2B</strain>
    </source>
</reference>
<organism evidence="1 2">
    <name type="scientific">Capnocytophaga cynodegmi</name>
    <dbReference type="NCBI Taxonomy" id="28189"/>
    <lineage>
        <taxon>Bacteria</taxon>
        <taxon>Pseudomonadati</taxon>
        <taxon>Bacteroidota</taxon>
        <taxon>Flavobacteriia</taxon>
        <taxon>Flavobacteriales</taxon>
        <taxon>Flavobacteriaceae</taxon>
        <taxon>Capnocytophaga</taxon>
    </lineage>
</organism>
<gene>
    <name evidence="1" type="ORF">CCYN2B_10066</name>
</gene>
<proteinExistence type="predicted"/>
<evidence type="ECO:0000313" key="2">
    <source>
        <dbReference type="Proteomes" id="UP000038055"/>
    </source>
</evidence>